<reference evidence="9 10" key="1">
    <citation type="submission" date="2017-12" db="EMBL/GenBank/DDBJ databases">
        <title>Sequencing the genomes of 1000 Actinobacteria strains.</title>
        <authorList>
            <person name="Klenk H.-P."/>
        </authorList>
    </citation>
    <scope>NUCLEOTIDE SEQUENCE [LARGE SCALE GENOMIC DNA]</scope>
    <source>
        <strain evidence="9 10">DSM 45165</strain>
    </source>
</reference>
<protein>
    <submittedName>
        <fullName evidence="9">LuxR family two component transcriptional regulator</fullName>
    </submittedName>
</protein>
<dbReference type="Pfam" id="PF00196">
    <property type="entry name" value="GerE"/>
    <property type="match status" value="1"/>
</dbReference>
<dbReference type="GO" id="GO:0000160">
    <property type="term" value="P:phosphorelay signal transduction system"/>
    <property type="evidence" value="ECO:0007669"/>
    <property type="project" value="InterPro"/>
</dbReference>
<dbReference type="GO" id="GO:0003677">
    <property type="term" value="F:DNA binding"/>
    <property type="evidence" value="ECO:0007669"/>
    <property type="project" value="UniProtKB-KW"/>
</dbReference>
<dbReference type="InterPro" id="IPR016032">
    <property type="entry name" value="Sig_transdc_resp-reg_C-effctor"/>
</dbReference>
<keyword evidence="2" id="KW-0805">Transcription regulation</keyword>
<dbReference type="CDD" id="cd06170">
    <property type="entry name" value="LuxR_C_like"/>
    <property type="match status" value="1"/>
</dbReference>
<dbReference type="GO" id="GO:0006355">
    <property type="term" value="P:regulation of DNA-templated transcription"/>
    <property type="evidence" value="ECO:0007669"/>
    <property type="project" value="InterPro"/>
</dbReference>
<sequence length="266" mass="28298">MSVHDDFGVRAAHRDEMTPVRLFLVDDHQMLRDALAARLSLAPGVCVVGGAAVHDPALLERMGGSRPDVATVEIGHCGGDPGELLGRLAEEFPHLSVVVLTDRTETDLAVVAAKAGAIAWVPKNSTIEHLVSVLHAAGLGQGTYPAVHLGEVLRALRDDVRRARDRSGPLDMLSQREREVLASMVDGKRRSEIARELCVSTNTVRTHTHKILTKLGVGSSLEAVRVAVSSGMRPAANARPRGHGRQSCDGSADGQPVRGRNGARPA</sequence>
<comment type="caution">
    <text evidence="5">Lacks conserved residue(s) required for the propagation of feature annotation.</text>
</comment>
<dbReference type="SUPFAM" id="SSF46894">
    <property type="entry name" value="C-terminal effector domain of the bipartite response regulators"/>
    <property type="match status" value="1"/>
</dbReference>
<dbReference type="SMART" id="SM00421">
    <property type="entry name" value="HTH_LUXR"/>
    <property type="match status" value="1"/>
</dbReference>
<dbReference type="PROSITE" id="PS50110">
    <property type="entry name" value="RESPONSE_REGULATORY"/>
    <property type="match status" value="1"/>
</dbReference>
<evidence type="ECO:0000256" key="6">
    <source>
        <dbReference type="SAM" id="MobiDB-lite"/>
    </source>
</evidence>
<dbReference type="Gene3D" id="3.40.50.2300">
    <property type="match status" value="1"/>
</dbReference>
<feature type="domain" description="HTH luxR-type" evidence="7">
    <location>
        <begin position="166"/>
        <end position="231"/>
    </location>
</feature>
<dbReference type="EMBL" id="PJMY01000003">
    <property type="protein sequence ID" value="PKV95754.1"/>
    <property type="molecule type" value="Genomic_DNA"/>
</dbReference>
<evidence type="ECO:0000256" key="5">
    <source>
        <dbReference type="PROSITE-ProRule" id="PRU00169"/>
    </source>
</evidence>
<dbReference type="CDD" id="cd17535">
    <property type="entry name" value="REC_NarL-like"/>
    <property type="match status" value="1"/>
</dbReference>
<dbReference type="InterPro" id="IPR001789">
    <property type="entry name" value="Sig_transdc_resp-reg_receiver"/>
</dbReference>
<feature type="region of interest" description="Disordered" evidence="6">
    <location>
        <begin position="231"/>
        <end position="266"/>
    </location>
</feature>
<dbReference type="PRINTS" id="PR00038">
    <property type="entry name" value="HTHLUXR"/>
</dbReference>
<comment type="caution">
    <text evidence="9">The sequence shown here is derived from an EMBL/GenBank/DDBJ whole genome shotgun (WGS) entry which is preliminary data.</text>
</comment>
<name>A0A2N3WPE1_9PSEU</name>
<dbReference type="PANTHER" id="PTHR44688">
    <property type="entry name" value="DNA-BINDING TRANSCRIPTIONAL ACTIVATOR DEVR_DOSR"/>
    <property type="match status" value="1"/>
</dbReference>
<evidence type="ECO:0000259" key="8">
    <source>
        <dbReference type="PROSITE" id="PS50110"/>
    </source>
</evidence>
<dbReference type="Proteomes" id="UP000233750">
    <property type="component" value="Unassembled WGS sequence"/>
</dbReference>
<evidence type="ECO:0000256" key="2">
    <source>
        <dbReference type="ARBA" id="ARBA00023015"/>
    </source>
</evidence>
<keyword evidence="1" id="KW-0597">Phosphoprotein</keyword>
<feature type="domain" description="Response regulatory" evidence="8">
    <location>
        <begin position="21"/>
        <end position="138"/>
    </location>
</feature>
<dbReference type="PANTHER" id="PTHR44688:SF16">
    <property type="entry name" value="DNA-BINDING TRANSCRIPTIONAL ACTIVATOR DEVR_DOSR"/>
    <property type="match status" value="1"/>
</dbReference>
<keyword evidence="4" id="KW-0804">Transcription</keyword>
<dbReference type="PROSITE" id="PS50043">
    <property type="entry name" value="HTH_LUXR_2"/>
    <property type="match status" value="1"/>
</dbReference>
<dbReference type="InterPro" id="IPR000792">
    <property type="entry name" value="Tscrpt_reg_LuxR_C"/>
</dbReference>
<dbReference type="InterPro" id="IPR058245">
    <property type="entry name" value="NreC/VraR/RcsB-like_REC"/>
</dbReference>
<dbReference type="SUPFAM" id="SSF52172">
    <property type="entry name" value="CheY-like"/>
    <property type="match status" value="1"/>
</dbReference>
<dbReference type="InterPro" id="IPR011006">
    <property type="entry name" value="CheY-like_superfamily"/>
</dbReference>
<keyword evidence="3" id="KW-0238">DNA-binding</keyword>
<dbReference type="SMART" id="SM00448">
    <property type="entry name" value="REC"/>
    <property type="match status" value="1"/>
</dbReference>
<accession>A0A2N3WPE1</accession>
<evidence type="ECO:0000313" key="10">
    <source>
        <dbReference type="Proteomes" id="UP000233750"/>
    </source>
</evidence>
<dbReference type="AlphaFoldDB" id="A0A2N3WPE1"/>
<dbReference type="Pfam" id="PF00072">
    <property type="entry name" value="Response_reg"/>
    <property type="match status" value="1"/>
</dbReference>
<organism evidence="9 10">
    <name type="scientific">Amycolatopsis echigonensis</name>
    <dbReference type="NCBI Taxonomy" id="2576905"/>
    <lineage>
        <taxon>Bacteria</taxon>
        <taxon>Bacillati</taxon>
        <taxon>Actinomycetota</taxon>
        <taxon>Actinomycetes</taxon>
        <taxon>Pseudonocardiales</taxon>
        <taxon>Pseudonocardiaceae</taxon>
        <taxon>Amycolatopsis</taxon>
    </lineage>
</organism>
<evidence type="ECO:0000259" key="7">
    <source>
        <dbReference type="PROSITE" id="PS50043"/>
    </source>
</evidence>
<keyword evidence="10" id="KW-1185">Reference proteome</keyword>
<evidence type="ECO:0000256" key="3">
    <source>
        <dbReference type="ARBA" id="ARBA00023125"/>
    </source>
</evidence>
<evidence type="ECO:0000313" key="9">
    <source>
        <dbReference type="EMBL" id="PKV95754.1"/>
    </source>
</evidence>
<proteinExistence type="predicted"/>
<dbReference type="RefSeq" id="WP_244194800.1">
    <property type="nucleotide sequence ID" value="NZ_JACJHR010000033.1"/>
</dbReference>
<evidence type="ECO:0000256" key="1">
    <source>
        <dbReference type="ARBA" id="ARBA00022553"/>
    </source>
</evidence>
<evidence type="ECO:0000256" key="4">
    <source>
        <dbReference type="ARBA" id="ARBA00023163"/>
    </source>
</evidence>
<gene>
    <name evidence="9" type="ORF">ATK30_6684</name>
</gene>